<dbReference type="EMBL" id="MG673519">
    <property type="protein sequence ID" value="AUM57647.1"/>
    <property type="molecule type" value="Genomic_DNA"/>
</dbReference>
<protein>
    <submittedName>
        <fullName evidence="1">Uncharacterized protein</fullName>
    </submittedName>
</protein>
<keyword evidence="2" id="KW-1185">Reference proteome</keyword>
<gene>
    <name evidence="1" type="ORF">phiL_079</name>
</gene>
<accession>A0A2I6PD50</accession>
<evidence type="ECO:0000313" key="2">
    <source>
        <dbReference type="Proteomes" id="UP000240724"/>
    </source>
</evidence>
<proteinExistence type="predicted"/>
<name>A0A2I6PD50_9CAUD</name>
<dbReference type="Proteomes" id="UP000240724">
    <property type="component" value="Segment"/>
</dbReference>
<organism evidence="1 2">
    <name type="scientific">Escherichia phage LAMP</name>
    <dbReference type="NCBI Taxonomy" id="2065191"/>
    <lineage>
        <taxon>Viruses</taxon>
        <taxon>Duplodnaviria</taxon>
        <taxon>Heunggongvirae</taxon>
        <taxon>Uroviricota</taxon>
        <taxon>Caudoviricetes</taxon>
        <taxon>Mktvariviridae</taxon>
        <taxon>Gordonclarkvirinae</taxon>
        <taxon>Kuravirus</taxon>
        <taxon>Kuravirus LAMP</taxon>
    </lineage>
</organism>
<reference evidence="1 2" key="1">
    <citation type="submission" date="2017-12" db="EMBL/GenBank/DDBJ databases">
        <title>A novel LAMP bacteriophage infecting Escherichia coli.</title>
        <authorList>
            <person name="Golomidova A.K."/>
            <person name="Letarov A.V."/>
            <person name="Kostryukova E.S."/>
            <person name="Babenko V.V."/>
            <person name="Prokhorov N.S."/>
        </authorList>
    </citation>
    <scope>NUCLEOTIDE SEQUENCE [LARGE SCALE GENOMIC DNA]</scope>
</reference>
<evidence type="ECO:0000313" key="1">
    <source>
        <dbReference type="EMBL" id="AUM57647.1"/>
    </source>
</evidence>
<sequence>MDMFSLEDLVQNGMMEQKEPLIVGSRKELRKLCEEWGITNQRMIGNQFSAIVTFLKRGDKYSMECVERIITEAQQDKGVTYL</sequence>